<keyword evidence="4" id="KW-1185">Reference proteome</keyword>
<feature type="signal peptide" evidence="2">
    <location>
        <begin position="1"/>
        <end position="19"/>
    </location>
</feature>
<comment type="caution">
    <text evidence="3">The sequence shown here is derived from an EMBL/GenBank/DDBJ whole genome shotgun (WGS) entry which is preliminary data.</text>
</comment>
<keyword evidence="2" id="KW-0732">Signal</keyword>
<protein>
    <recommendedName>
        <fullName evidence="5">Lipoprotein</fullName>
    </recommendedName>
</protein>
<evidence type="ECO:0000256" key="1">
    <source>
        <dbReference type="SAM" id="MobiDB-lite"/>
    </source>
</evidence>
<accession>A0A8T4ICH4</accession>
<dbReference type="AlphaFoldDB" id="A0A8T4ICH4"/>
<evidence type="ECO:0000256" key="2">
    <source>
        <dbReference type="SAM" id="SignalP"/>
    </source>
</evidence>
<evidence type="ECO:0000313" key="4">
    <source>
        <dbReference type="Proteomes" id="UP000676996"/>
    </source>
</evidence>
<dbReference type="Proteomes" id="UP000676996">
    <property type="component" value="Unassembled WGS sequence"/>
</dbReference>
<gene>
    <name evidence="3" type="ORF">J7S20_07070</name>
</gene>
<feature type="chain" id="PRO_5035719280" description="Lipoprotein" evidence="2">
    <location>
        <begin position="20"/>
        <end position="247"/>
    </location>
</feature>
<evidence type="ECO:0000313" key="3">
    <source>
        <dbReference type="EMBL" id="MBR0552260.1"/>
    </source>
</evidence>
<proteinExistence type="predicted"/>
<evidence type="ECO:0008006" key="5">
    <source>
        <dbReference type="Google" id="ProtNLM"/>
    </source>
</evidence>
<sequence>MVAKRRLALAAFVLPLALAACSGSDSNKDLDNLDNQLVDSANGADPAVTGALNDQIMVDPSLAGQRNGDAARPPSRPYSGGVPQGSGTTKLDTAKLMHTPKPVAAEKCSQCEAASKSLTVGELARRQKQGNLGGCAKSLNYSAGWANRLPKDVPLLPNARVTEAAGSTAGKCRLRVVSFWSDLPMQTVLDWYYTKVANSGFTAEHQVDGKEHILGGTRVSDDGAYVLFMTPRKGGGTSVDLVTNNGT</sequence>
<organism evidence="3 4">
    <name type="scientific">Stakelama marina</name>
    <dbReference type="NCBI Taxonomy" id="2826939"/>
    <lineage>
        <taxon>Bacteria</taxon>
        <taxon>Pseudomonadati</taxon>
        <taxon>Pseudomonadota</taxon>
        <taxon>Alphaproteobacteria</taxon>
        <taxon>Sphingomonadales</taxon>
        <taxon>Sphingomonadaceae</taxon>
        <taxon>Stakelama</taxon>
    </lineage>
</organism>
<feature type="region of interest" description="Disordered" evidence="1">
    <location>
        <begin position="62"/>
        <end position="90"/>
    </location>
</feature>
<reference evidence="3" key="1">
    <citation type="submission" date="2021-04" db="EMBL/GenBank/DDBJ databases">
        <title>Ouciella asimina sp. nov., isolated from the surface seawater in the hydrothermal field of Okinawa Trough.</title>
        <authorList>
            <person name="Shuang W."/>
        </authorList>
    </citation>
    <scope>NUCLEOTIDE SEQUENCE</scope>
    <source>
        <strain evidence="3">LXI357</strain>
    </source>
</reference>
<dbReference type="EMBL" id="JAGRQC010000002">
    <property type="protein sequence ID" value="MBR0552260.1"/>
    <property type="molecule type" value="Genomic_DNA"/>
</dbReference>
<dbReference type="RefSeq" id="WP_284053552.1">
    <property type="nucleotide sequence ID" value="NZ_JAGRQC010000002.1"/>
</dbReference>
<name>A0A8T4ICH4_9SPHN</name>
<dbReference type="PROSITE" id="PS51257">
    <property type="entry name" value="PROKAR_LIPOPROTEIN"/>
    <property type="match status" value="1"/>
</dbReference>